<dbReference type="GO" id="GO:0015648">
    <property type="term" value="F:lipid-linked peptidoglycan transporter activity"/>
    <property type="evidence" value="ECO:0007669"/>
    <property type="project" value="TreeGrafter"/>
</dbReference>
<evidence type="ECO:0000256" key="22">
    <source>
        <dbReference type="SAM" id="MobiDB-lite"/>
    </source>
</evidence>
<dbReference type="InterPro" id="IPR013437">
    <property type="entry name" value="FtsW"/>
</dbReference>
<evidence type="ECO:0000313" key="24">
    <source>
        <dbReference type="EMBL" id="CUU59452.1"/>
    </source>
</evidence>
<evidence type="ECO:0000256" key="13">
    <source>
        <dbReference type="ARBA" id="ARBA00023316"/>
    </source>
</evidence>
<evidence type="ECO:0000256" key="11">
    <source>
        <dbReference type="ARBA" id="ARBA00023136"/>
    </source>
</evidence>
<dbReference type="InterPro" id="IPR001182">
    <property type="entry name" value="FtsW/RodA"/>
</dbReference>
<evidence type="ECO:0000256" key="1">
    <source>
        <dbReference type="ARBA" id="ARBA00004651"/>
    </source>
</evidence>
<dbReference type="PANTHER" id="PTHR30474">
    <property type="entry name" value="CELL CYCLE PROTEIN"/>
    <property type="match status" value="1"/>
</dbReference>
<gene>
    <name evidence="24" type="ORF">Ga0074812_12822</name>
</gene>
<keyword evidence="12" id="KW-0131">Cell cycle</keyword>
<dbReference type="GO" id="GO:0032153">
    <property type="term" value="C:cell division site"/>
    <property type="evidence" value="ECO:0007669"/>
    <property type="project" value="TreeGrafter"/>
</dbReference>
<dbReference type="EC" id="2.4.99.28" evidence="19"/>
<evidence type="ECO:0000256" key="21">
    <source>
        <dbReference type="ARBA" id="ARBA00049966"/>
    </source>
</evidence>
<feature type="transmembrane region" description="Helical" evidence="23">
    <location>
        <begin position="242"/>
        <end position="259"/>
    </location>
</feature>
<dbReference type="GO" id="GO:0071555">
    <property type="term" value="P:cell wall organization"/>
    <property type="evidence" value="ECO:0007669"/>
    <property type="project" value="UniProtKB-KW"/>
</dbReference>
<keyword evidence="10 23" id="KW-1133">Transmembrane helix</keyword>
<keyword evidence="9" id="KW-0573">Peptidoglycan synthesis</keyword>
<evidence type="ECO:0000256" key="2">
    <source>
        <dbReference type="ARBA" id="ARBA00004752"/>
    </source>
</evidence>
<keyword evidence="8" id="KW-0133">Cell shape</keyword>
<evidence type="ECO:0000256" key="14">
    <source>
        <dbReference type="ARBA" id="ARBA00032370"/>
    </source>
</evidence>
<evidence type="ECO:0000256" key="16">
    <source>
        <dbReference type="ARBA" id="ARBA00038053"/>
    </source>
</evidence>
<dbReference type="GO" id="GO:0051301">
    <property type="term" value="P:cell division"/>
    <property type="evidence" value="ECO:0007669"/>
    <property type="project" value="UniProtKB-KW"/>
</dbReference>
<evidence type="ECO:0000256" key="23">
    <source>
        <dbReference type="SAM" id="Phobius"/>
    </source>
</evidence>
<comment type="subcellular location">
    <subcellularLocation>
        <location evidence="1">Cell membrane</location>
        <topology evidence="1">Multi-pass membrane protein</topology>
    </subcellularLocation>
</comment>
<keyword evidence="4 24" id="KW-0132">Cell division</keyword>
<dbReference type="Pfam" id="PF01098">
    <property type="entry name" value="FTSW_RODA_SPOVE"/>
    <property type="match status" value="1"/>
</dbReference>
<dbReference type="GO" id="GO:0005886">
    <property type="term" value="C:plasma membrane"/>
    <property type="evidence" value="ECO:0007669"/>
    <property type="project" value="UniProtKB-SubCell"/>
</dbReference>
<proteinExistence type="inferred from homology"/>
<feature type="transmembrane region" description="Helical" evidence="23">
    <location>
        <begin position="381"/>
        <end position="406"/>
    </location>
</feature>
<evidence type="ECO:0000256" key="4">
    <source>
        <dbReference type="ARBA" id="ARBA00022618"/>
    </source>
</evidence>
<keyword evidence="7 23" id="KW-0812">Transmembrane</keyword>
<feature type="transmembrane region" description="Helical" evidence="23">
    <location>
        <begin position="85"/>
        <end position="108"/>
    </location>
</feature>
<evidence type="ECO:0000256" key="7">
    <source>
        <dbReference type="ARBA" id="ARBA00022692"/>
    </source>
</evidence>
<evidence type="ECO:0000256" key="17">
    <source>
        <dbReference type="ARBA" id="ARBA00041185"/>
    </source>
</evidence>
<evidence type="ECO:0000313" key="25">
    <source>
        <dbReference type="Proteomes" id="UP000198802"/>
    </source>
</evidence>
<keyword evidence="5" id="KW-0328">Glycosyltransferase</keyword>
<feature type="transmembrane region" description="Helical" evidence="23">
    <location>
        <begin position="128"/>
        <end position="146"/>
    </location>
</feature>
<keyword evidence="13" id="KW-0961">Cell wall biogenesis/degradation</keyword>
<keyword evidence="11 23" id="KW-0472">Membrane</keyword>
<comment type="catalytic activity">
    <reaction evidence="20">
        <text>[GlcNAc-(1-&gt;4)-Mur2Ac(oyl-L-Ala-gamma-D-Glu-L-Lys-D-Ala-D-Ala)](n)-di-trans,octa-cis-undecaprenyl diphosphate + beta-D-GlcNAc-(1-&gt;4)-Mur2Ac(oyl-L-Ala-gamma-D-Glu-L-Lys-D-Ala-D-Ala)-di-trans,octa-cis-undecaprenyl diphosphate = [GlcNAc-(1-&gt;4)-Mur2Ac(oyl-L-Ala-gamma-D-Glu-L-Lys-D-Ala-D-Ala)](n+1)-di-trans,octa-cis-undecaprenyl diphosphate + di-trans,octa-cis-undecaprenyl diphosphate + H(+)</text>
        <dbReference type="Rhea" id="RHEA:23708"/>
        <dbReference type="Rhea" id="RHEA-COMP:9602"/>
        <dbReference type="Rhea" id="RHEA-COMP:9603"/>
        <dbReference type="ChEBI" id="CHEBI:15378"/>
        <dbReference type="ChEBI" id="CHEBI:58405"/>
        <dbReference type="ChEBI" id="CHEBI:60033"/>
        <dbReference type="ChEBI" id="CHEBI:78435"/>
        <dbReference type="EC" id="2.4.99.28"/>
    </reaction>
</comment>
<evidence type="ECO:0000256" key="8">
    <source>
        <dbReference type="ARBA" id="ARBA00022960"/>
    </source>
</evidence>
<dbReference type="GO" id="GO:0008955">
    <property type="term" value="F:peptidoglycan glycosyltransferase activity"/>
    <property type="evidence" value="ECO:0007669"/>
    <property type="project" value="UniProtKB-EC"/>
</dbReference>
<name>A0A0S4QX46_9ACTN</name>
<organism evidence="24 25">
    <name type="scientific">Parafrankia irregularis</name>
    <dbReference type="NCBI Taxonomy" id="795642"/>
    <lineage>
        <taxon>Bacteria</taxon>
        <taxon>Bacillati</taxon>
        <taxon>Actinomycetota</taxon>
        <taxon>Actinomycetes</taxon>
        <taxon>Frankiales</taxon>
        <taxon>Frankiaceae</taxon>
        <taxon>Parafrankia</taxon>
    </lineage>
</organism>
<evidence type="ECO:0000256" key="10">
    <source>
        <dbReference type="ARBA" id="ARBA00022989"/>
    </source>
</evidence>
<evidence type="ECO:0000256" key="19">
    <source>
        <dbReference type="ARBA" id="ARBA00044770"/>
    </source>
</evidence>
<feature type="transmembrane region" description="Helical" evidence="23">
    <location>
        <begin position="266"/>
        <end position="286"/>
    </location>
</feature>
<dbReference type="RefSeq" id="WP_091283562.1">
    <property type="nucleotide sequence ID" value="NZ_FAOZ01000028.1"/>
</dbReference>
<keyword evidence="6" id="KW-0808">Transferase</keyword>
<evidence type="ECO:0000256" key="20">
    <source>
        <dbReference type="ARBA" id="ARBA00049902"/>
    </source>
</evidence>
<dbReference type="AlphaFoldDB" id="A0A0S4QX46"/>
<feature type="region of interest" description="Disordered" evidence="22">
    <location>
        <begin position="1"/>
        <end position="77"/>
    </location>
</feature>
<keyword evidence="25" id="KW-1185">Reference proteome</keyword>
<dbReference type="GO" id="GO:0008360">
    <property type="term" value="P:regulation of cell shape"/>
    <property type="evidence" value="ECO:0007669"/>
    <property type="project" value="UniProtKB-KW"/>
</dbReference>
<dbReference type="PANTHER" id="PTHR30474:SF2">
    <property type="entry name" value="PEPTIDOGLYCAN GLYCOSYLTRANSFERASE FTSW-RELATED"/>
    <property type="match status" value="1"/>
</dbReference>
<evidence type="ECO:0000256" key="6">
    <source>
        <dbReference type="ARBA" id="ARBA00022679"/>
    </source>
</evidence>
<feature type="transmembrane region" description="Helical" evidence="23">
    <location>
        <begin position="153"/>
        <end position="172"/>
    </location>
</feature>
<dbReference type="NCBIfam" id="TIGR02614">
    <property type="entry name" value="ftsW"/>
    <property type="match status" value="1"/>
</dbReference>
<dbReference type="GO" id="GO:0009252">
    <property type="term" value="P:peptidoglycan biosynthetic process"/>
    <property type="evidence" value="ECO:0007669"/>
    <property type="project" value="UniProtKB-KW"/>
</dbReference>
<protein>
    <recommendedName>
        <fullName evidence="17">Probable peptidoglycan glycosyltransferase FtsW</fullName>
        <ecNumber evidence="19">2.4.99.28</ecNumber>
    </recommendedName>
    <alternativeName>
        <fullName evidence="18">Cell division protein FtsW</fullName>
    </alternativeName>
    <alternativeName>
        <fullName evidence="15">Cell wall polymerase</fullName>
    </alternativeName>
    <alternativeName>
        <fullName evidence="14">Peptidoglycan polymerase</fullName>
    </alternativeName>
</protein>
<evidence type="ECO:0000256" key="5">
    <source>
        <dbReference type="ARBA" id="ARBA00022676"/>
    </source>
</evidence>
<reference evidence="25" key="1">
    <citation type="submission" date="2015-11" db="EMBL/GenBank/DDBJ databases">
        <authorList>
            <person name="Varghese N."/>
        </authorList>
    </citation>
    <scope>NUCLEOTIDE SEQUENCE [LARGE SCALE GENOMIC DNA]</scope>
    <source>
        <strain evidence="25">DSM 45899</strain>
    </source>
</reference>
<dbReference type="Proteomes" id="UP000198802">
    <property type="component" value="Unassembled WGS sequence"/>
</dbReference>
<evidence type="ECO:0000256" key="9">
    <source>
        <dbReference type="ARBA" id="ARBA00022984"/>
    </source>
</evidence>
<comment type="similarity">
    <text evidence="16">Belongs to the SEDS family. FtsW subfamily.</text>
</comment>
<comment type="function">
    <text evidence="21">Peptidoglycan polymerase that is essential for cell division.</text>
</comment>
<feature type="transmembrane region" description="Helical" evidence="23">
    <location>
        <begin position="343"/>
        <end position="369"/>
    </location>
</feature>
<feature type="compositionally biased region" description="Low complexity" evidence="22">
    <location>
        <begin position="7"/>
        <end position="53"/>
    </location>
</feature>
<evidence type="ECO:0000256" key="12">
    <source>
        <dbReference type="ARBA" id="ARBA00023306"/>
    </source>
</evidence>
<accession>A0A0S4QX46</accession>
<keyword evidence="3" id="KW-1003">Cell membrane</keyword>
<feature type="transmembrane region" description="Helical" evidence="23">
    <location>
        <begin position="418"/>
        <end position="440"/>
    </location>
</feature>
<dbReference type="EMBL" id="FAOZ01000028">
    <property type="protein sequence ID" value="CUU59452.1"/>
    <property type="molecule type" value="Genomic_DNA"/>
</dbReference>
<evidence type="ECO:0000256" key="18">
    <source>
        <dbReference type="ARBA" id="ARBA00041418"/>
    </source>
</evidence>
<comment type="pathway">
    <text evidence="2">Cell wall biogenesis; peptidoglycan biosynthesis.</text>
</comment>
<evidence type="ECO:0000256" key="15">
    <source>
        <dbReference type="ARBA" id="ARBA00033270"/>
    </source>
</evidence>
<evidence type="ECO:0000256" key="3">
    <source>
        <dbReference type="ARBA" id="ARBA00022475"/>
    </source>
</evidence>
<sequence length="483" mass="50719">MSERMTGARTTRAGGPGRATGTVSGSAGSSGGSRAASRASGPATAATIAASGPGQPGRGDPPTPDEAGESWADDPRTPILDRPMASYYLLLSSAGLLLLLGLVMVLSASSVRSRQDFGSSYTLFLRQATWAGIGIPLLVIASRLPVRVFRAAAYPLLGITVVLLMAVLVPGIGHVENGSRQWIPVGPYTLQPSEFAKIALLLWCSDVLVRKHRLLVDWKHLIIPVVPGFLFVDLLLMLEPDLGGSICVTVVPLAVLWVVGTPLRIYAGLLGGMVAAATVLAISAPYRLARLMSFRDPFADASNTGFQAVQGIYALSSGGWWGEGLGASKEKWPDLLPAVHTDFILAIIGEELGLLGSLVTVGLFGVMGYAGLRIAHRTDDLFIRLAAAGVTAWLIAQAVVNMGAVVGLLPITGVTLPLVSFGGSALLPTMGALGMLLAFARAEPDAARYLAQRAEARREGRANRVWLRRRRRSAAAPLAQDPA</sequence>